<dbReference type="STRING" id="571915.CMUST_13505"/>
<reference evidence="5" key="2">
    <citation type="submission" date="2015-05" db="EMBL/GenBank/DDBJ databases">
        <title>Complete genome sequence of Corynebacterium mustelae DSM 45274, isolated from various tissues of a male ferret with lethal sepsis.</title>
        <authorList>
            <person name="Ruckert C."/>
            <person name="Albersmeier A."/>
            <person name="Winkler A."/>
            <person name="Tauch A."/>
        </authorList>
    </citation>
    <scope>NUCLEOTIDE SEQUENCE [LARGE SCALE GENOMIC DNA]</scope>
    <source>
        <strain evidence="5">DSM 45274</strain>
    </source>
</reference>
<organism evidence="4 5">
    <name type="scientific">Corynebacterium mustelae</name>
    <dbReference type="NCBI Taxonomy" id="571915"/>
    <lineage>
        <taxon>Bacteria</taxon>
        <taxon>Bacillati</taxon>
        <taxon>Actinomycetota</taxon>
        <taxon>Actinomycetes</taxon>
        <taxon>Mycobacteriales</taxon>
        <taxon>Corynebacteriaceae</taxon>
        <taxon>Corynebacterium</taxon>
    </lineage>
</organism>
<feature type="region of interest" description="Disordered" evidence="1">
    <location>
        <begin position="43"/>
        <end position="107"/>
    </location>
</feature>
<dbReference type="InterPro" id="IPR050922">
    <property type="entry name" value="LytR/CpsA/Psr_CW_biosynth"/>
</dbReference>
<evidence type="ECO:0000313" key="4">
    <source>
        <dbReference type="EMBL" id="AKK06995.1"/>
    </source>
</evidence>
<keyword evidence="2" id="KW-1133">Transmembrane helix</keyword>
<proteinExistence type="predicted"/>
<keyword evidence="2" id="KW-0812">Transmembrane</keyword>
<feature type="transmembrane region" description="Helical" evidence="2">
    <location>
        <begin position="12"/>
        <end position="34"/>
    </location>
</feature>
<sequence length="197" mass="20446">MTDNNKPAQQPLPLRGVAMILIAVAVLLAGWGIYTAVSGLGGDSEQQAAPAAATSKSTAPAAQKQQPKTQPEQPMPQETPQDTPSAAPQDTPQQQPQQPQQPAGNQPITVHVLNNSTVQGLAARAGDRLDNAGYTIGHVGNYSDTVVPQNTVYFSDNEAQARELAAEIGGVAVPRPANLPAETQGPSSLVVVLATDF</sequence>
<dbReference type="EMBL" id="CP011542">
    <property type="protein sequence ID" value="AKK06995.1"/>
    <property type="molecule type" value="Genomic_DNA"/>
</dbReference>
<dbReference type="InterPro" id="IPR027381">
    <property type="entry name" value="LytR/CpsA/Psr_C"/>
</dbReference>
<dbReference type="KEGG" id="cmv:CMUST_13505"/>
<dbReference type="PANTHER" id="PTHR33392">
    <property type="entry name" value="POLYISOPRENYL-TEICHOIC ACID--PEPTIDOGLYCAN TEICHOIC ACID TRANSFERASE TAGU"/>
    <property type="match status" value="1"/>
</dbReference>
<dbReference type="Gene3D" id="3.30.70.2390">
    <property type="match status" value="1"/>
</dbReference>
<reference evidence="4 5" key="1">
    <citation type="journal article" date="2015" name="Genome Announc.">
        <title>Complete Genome Sequence of the Type Strain Corynebacterium mustelae DSM 45274, Isolated from Various Tissues of a Male Ferret with Lethal Sepsis.</title>
        <authorList>
            <person name="Ruckert C."/>
            <person name="Eimer J."/>
            <person name="Winkler A."/>
            <person name="Tauch A."/>
        </authorList>
    </citation>
    <scope>NUCLEOTIDE SEQUENCE [LARGE SCALE GENOMIC DNA]</scope>
    <source>
        <strain evidence="4 5">DSM 45274</strain>
    </source>
</reference>
<dbReference type="PATRIC" id="fig|571915.4.peg.2899"/>
<feature type="compositionally biased region" description="Low complexity" evidence="1">
    <location>
        <begin position="47"/>
        <end position="107"/>
    </location>
</feature>
<accession>A0A0G3H2K0</accession>
<evidence type="ECO:0000256" key="1">
    <source>
        <dbReference type="SAM" id="MobiDB-lite"/>
    </source>
</evidence>
<evidence type="ECO:0000256" key="2">
    <source>
        <dbReference type="SAM" id="Phobius"/>
    </source>
</evidence>
<dbReference type="Pfam" id="PF13399">
    <property type="entry name" value="LytR_C"/>
    <property type="match status" value="1"/>
</dbReference>
<dbReference type="PANTHER" id="PTHR33392:SF6">
    <property type="entry name" value="POLYISOPRENYL-TEICHOIC ACID--PEPTIDOGLYCAN TEICHOIC ACID TRANSFERASE TAGU"/>
    <property type="match status" value="1"/>
</dbReference>
<feature type="domain" description="LytR/CpsA/Psr regulator C-terminal" evidence="3">
    <location>
        <begin position="108"/>
        <end position="197"/>
    </location>
</feature>
<dbReference type="Proteomes" id="UP000035199">
    <property type="component" value="Chromosome"/>
</dbReference>
<gene>
    <name evidence="4" type="ORF">CMUST_13505</name>
</gene>
<evidence type="ECO:0000313" key="5">
    <source>
        <dbReference type="Proteomes" id="UP000035199"/>
    </source>
</evidence>
<name>A0A0G3H2K0_9CORY</name>
<keyword evidence="5" id="KW-1185">Reference proteome</keyword>
<keyword evidence="2" id="KW-0472">Membrane</keyword>
<protein>
    <submittedName>
        <fullName evidence="4">LytR cell envelope-related transcriptional attenuator</fullName>
    </submittedName>
</protein>
<evidence type="ECO:0000259" key="3">
    <source>
        <dbReference type="Pfam" id="PF13399"/>
    </source>
</evidence>
<dbReference type="RefSeq" id="WP_052844781.1">
    <property type="nucleotide sequence ID" value="NZ_CP011542.1"/>
</dbReference>
<dbReference type="AlphaFoldDB" id="A0A0G3H2K0"/>